<feature type="region of interest" description="Disordered" evidence="1">
    <location>
        <begin position="563"/>
        <end position="584"/>
    </location>
</feature>
<evidence type="ECO:0000256" key="1">
    <source>
        <dbReference type="SAM" id="MobiDB-lite"/>
    </source>
</evidence>
<dbReference type="AlphaFoldDB" id="C1N3H8"/>
<dbReference type="Proteomes" id="UP000001876">
    <property type="component" value="Unassembled WGS sequence"/>
</dbReference>
<feature type="region of interest" description="Disordered" evidence="1">
    <location>
        <begin position="674"/>
        <end position="713"/>
    </location>
</feature>
<feature type="compositionally biased region" description="Low complexity" evidence="1">
    <location>
        <begin position="701"/>
        <end position="713"/>
    </location>
</feature>
<proteinExistence type="predicted"/>
<reference evidence="2 3" key="1">
    <citation type="journal article" date="2009" name="Science">
        <title>Green evolution and dynamic adaptations revealed by genomes of the marine picoeukaryotes Micromonas.</title>
        <authorList>
            <person name="Worden A.Z."/>
            <person name="Lee J.H."/>
            <person name="Mock T."/>
            <person name="Rouze P."/>
            <person name="Simmons M.P."/>
            <person name="Aerts A.L."/>
            <person name="Allen A.E."/>
            <person name="Cuvelier M.L."/>
            <person name="Derelle E."/>
            <person name="Everett M.V."/>
            <person name="Foulon E."/>
            <person name="Grimwood J."/>
            <person name="Gundlach H."/>
            <person name="Henrissat B."/>
            <person name="Napoli C."/>
            <person name="McDonald S.M."/>
            <person name="Parker M.S."/>
            <person name="Rombauts S."/>
            <person name="Salamov A."/>
            <person name="Von Dassow P."/>
            <person name="Badger J.H."/>
            <person name="Coutinho P.M."/>
            <person name="Demir E."/>
            <person name="Dubchak I."/>
            <person name="Gentemann C."/>
            <person name="Eikrem W."/>
            <person name="Gready J.E."/>
            <person name="John U."/>
            <person name="Lanier W."/>
            <person name="Lindquist E.A."/>
            <person name="Lucas S."/>
            <person name="Mayer K.F."/>
            <person name="Moreau H."/>
            <person name="Not F."/>
            <person name="Otillar R."/>
            <person name="Panaud O."/>
            <person name="Pangilinan J."/>
            <person name="Paulsen I."/>
            <person name="Piegu B."/>
            <person name="Poliakov A."/>
            <person name="Robbens S."/>
            <person name="Schmutz J."/>
            <person name="Toulza E."/>
            <person name="Wyss T."/>
            <person name="Zelensky A."/>
            <person name="Zhou K."/>
            <person name="Armbrust E.V."/>
            <person name="Bhattacharya D."/>
            <person name="Goodenough U.W."/>
            <person name="Van de Peer Y."/>
            <person name="Grigoriev I.V."/>
        </authorList>
    </citation>
    <scope>NUCLEOTIDE SEQUENCE [LARGE SCALE GENOMIC DNA]</scope>
    <source>
        <strain evidence="2 3">CCMP1545</strain>
    </source>
</reference>
<feature type="compositionally biased region" description="Acidic residues" evidence="1">
    <location>
        <begin position="618"/>
        <end position="629"/>
    </location>
</feature>
<keyword evidence="3" id="KW-1185">Reference proteome</keyword>
<dbReference type="GeneID" id="9687820"/>
<name>C1N3H8_MICPC</name>
<dbReference type="EMBL" id="GG663746">
    <property type="protein sequence ID" value="EEH53433.1"/>
    <property type="molecule type" value="Genomic_DNA"/>
</dbReference>
<feature type="region of interest" description="Disordered" evidence="1">
    <location>
        <begin position="144"/>
        <end position="167"/>
    </location>
</feature>
<dbReference type="RefSeq" id="XP_003062614.1">
    <property type="nucleotide sequence ID" value="XM_003062568.1"/>
</dbReference>
<evidence type="ECO:0000313" key="3">
    <source>
        <dbReference type="Proteomes" id="UP000001876"/>
    </source>
</evidence>
<accession>C1N3H8</accession>
<feature type="compositionally biased region" description="Gly residues" evidence="1">
    <location>
        <begin position="145"/>
        <end position="158"/>
    </location>
</feature>
<protein>
    <submittedName>
        <fullName evidence="2">Predicted protein</fullName>
    </submittedName>
</protein>
<sequence length="759" mass="75640">MTAASSVPPDADARVDVAPSVVVASRAKLSAGAASGLSPDCLAYCASLRVVAFLTGDGVDVASVCPSTDEVLASSRVSVKFAAAGNGIRDADVVAVQWSACGHVARGAATLVASDRRVAACAVVRLTDDGRLLVEGVAAMEEARVGGGGGGGDDGGGASSSSSSLRQMRTSPSRAVVAILSRSSVAIHGLPGGVLLAREDLPASAGSLTACTWLDPDAWGAPRGAALALAFRSEIRIVGWTAAAVAPDGEDGTSTDAAAGPWGRPTLSRRVLPGAEGALRSLTTDARGRWLFASSDQKIVVPTGGAAVNQAYVDAKGGTATERVAAAAAAKRALLSAEERGGDAGSGGGGGDDAMPFIRAGGGGGGGIPRSLILSEVHAAAKAASMFAAASEAKTRHAAVHAVRLRGDDVDVCAAHLPETIGRPDVLLADDGGGFPTDKKDGATKDSTQRVVVVVGSTVAAATFAVLELLDDGGGGDANAMKSSMKITGTASLTDRLKGGGGAKGGAEKTIRIKSVAGWPHGATRPSCPGGWILSSSADAVGRGSFTSAGNAPCELSIAHFSVRRAPPPPPSPTELPKTPARSHAVEVAPTPIVGDVAARLAAIGVTPGSDLASGTSDDGDGGDDDDGSGEASPSPPGAVARELARIRAPGSTPPRPFPDFDRREMGVDAFIEPPDVIAGDGERGRLERTAAAPKARREAPAAAAEPAAAPDASSILSAVRALGTMLDGRMDKIEAAMQAHERRLRKIEASVASPSGGK</sequence>
<gene>
    <name evidence="2" type="ORF">MICPUCDRAFT_42197</name>
</gene>
<organism evidence="3">
    <name type="scientific">Micromonas pusilla (strain CCMP1545)</name>
    <name type="common">Picoplanktonic green alga</name>
    <dbReference type="NCBI Taxonomy" id="564608"/>
    <lineage>
        <taxon>Eukaryota</taxon>
        <taxon>Viridiplantae</taxon>
        <taxon>Chlorophyta</taxon>
        <taxon>Mamiellophyceae</taxon>
        <taxon>Mamiellales</taxon>
        <taxon>Mamiellaceae</taxon>
        <taxon>Micromonas</taxon>
    </lineage>
</organism>
<dbReference type="KEGG" id="mpp:MICPUCDRAFT_42197"/>
<feature type="region of interest" description="Disordered" evidence="1">
    <location>
        <begin position="248"/>
        <end position="267"/>
    </location>
</feature>
<feature type="region of interest" description="Disordered" evidence="1">
    <location>
        <begin position="607"/>
        <end position="639"/>
    </location>
</feature>
<evidence type="ECO:0000313" key="2">
    <source>
        <dbReference type="EMBL" id="EEH53433.1"/>
    </source>
</evidence>